<evidence type="ECO:0000256" key="3">
    <source>
        <dbReference type="ARBA" id="ARBA00022801"/>
    </source>
</evidence>
<evidence type="ECO:0000256" key="4">
    <source>
        <dbReference type="ARBA" id="ARBA00022912"/>
    </source>
</evidence>
<keyword evidence="8" id="KW-1185">Reference proteome</keyword>
<comment type="similarity">
    <text evidence="1">Belongs to the protein-tyrosine phosphatase family. Non-receptor class dual specificity subfamily.</text>
</comment>
<dbReference type="InterPro" id="IPR000387">
    <property type="entry name" value="Tyr_Pase_dom"/>
</dbReference>
<dbReference type="InterPro" id="IPR000340">
    <property type="entry name" value="Dual-sp_phosphatase_cat-dom"/>
</dbReference>
<dbReference type="InterPro" id="IPR016130">
    <property type="entry name" value="Tyr_Pase_AS"/>
</dbReference>
<evidence type="ECO:0000259" key="6">
    <source>
        <dbReference type="PROSITE" id="PS50056"/>
    </source>
</evidence>
<dbReference type="PROSITE" id="PS50054">
    <property type="entry name" value="TYR_PHOSPHATASE_DUAL"/>
    <property type="match status" value="1"/>
</dbReference>
<dbReference type="Pfam" id="PF00782">
    <property type="entry name" value="DSPc"/>
    <property type="match status" value="1"/>
</dbReference>
<dbReference type="SUPFAM" id="SSF52799">
    <property type="entry name" value="(Phosphotyrosine protein) phosphatases II"/>
    <property type="match status" value="1"/>
</dbReference>
<dbReference type="GO" id="GO:0017017">
    <property type="term" value="F:MAP kinase tyrosine/serine/threonine phosphatase activity"/>
    <property type="evidence" value="ECO:0007669"/>
    <property type="project" value="TreeGrafter"/>
</dbReference>
<dbReference type="EMBL" id="JAPDRK010000010">
    <property type="protein sequence ID" value="KAJ9608282.1"/>
    <property type="molecule type" value="Genomic_DNA"/>
</dbReference>
<comment type="caution">
    <text evidence="7">The sequence shown here is derived from an EMBL/GenBank/DDBJ whole genome shotgun (WGS) entry which is preliminary data.</text>
</comment>
<evidence type="ECO:0000256" key="2">
    <source>
        <dbReference type="ARBA" id="ARBA00013064"/>
    </source>
</evidence>
<evidence type="ECO:0000313" key="8">
    <source>
        <dbReference type="Proteomes" id="UP001172673"/>
    </source>
</evidence>
<dbReference type="Proteomes" id="UP001172673">
    <property type="component" value="Unassembled WGS sequence"/>
</dbReference>
<gene>
    <name evidence="7" type="ORF">H2200_007270</name>
</gene>
<organism evidence="7 8">
    <name type="scientific">Cladophialophora chaetospira</name>
    <dbReference type="NCBI Taxonomy" id="386627"/>
    <lineage>
        <taxon>Eukaryota</taxon>
        <taxon>Fungi</taxon>
        <taxon>Dikarya</taxon>
        <taxon>Ascomycota</taxon>
        <taxon>Pezizomycotina</taxon>
        <taxon>Eurotiomycetes</taxon>
        <taxon>Chaetothyriomycetidae</taxon>
        <taxon>Chaetothyriales</taxon>
        <taxon>Herpotrichiellaceae</taxon>
        <taxon>Cladophialophora</taxon>
    </lineage>
</organism>
<dbReference type="CDD" id="cd14498">
    <property type="entry name" value="DSP"/>
    <property type="match status" value="1"/>
</dbReference>
<sequence length="259" mass="28820">MLLELLPSSKSSQSKQLRAANVFYNTLSVKSSVKAMDYLKMVGADPRAVPSKNKAPLVPDEIIHGLYLSDLSTAAAVMSPNYNAPGLNRPKIKYILSIVSKPEQQPKIPPGRESEFVTKLIVMRDLPTSNLLAILHDACKFLGDAANNEDGGVLVHCHKGVSRSAAVVIAAIMHDKKLNYSQALQHVRRFRSKVWPNEGFQKQLILWYGMGCTIYDREGKEKHEYVQWKAENEAEIRQLESSRTAGAQGDTIVPSTTFW</sequence>
<dbReference type="PANTHER" id="PTHR10159:SF519">
    <property type="entry name" value="DUAL SPECIFICITY PROTEIN PHOSPHATASE MPK3"/>
    <property type="match status" value="1"/>
</dbReference>
<dbReference type="GO" id="GO:0033550">
    <property type="term" value="F:MAP kinase tyrosine phosphatase activity"/>
    <property type="evidence" value="ECO:0007669"/>
    <property type="project" value="TreeGrafter"/>
</dbReference>
<evidence type="ECO:0000256" key="1">
    <source>
        <dbReference type="ARBA" id="ARBA00008601"/>
    </source>
</evidence>
<dbReference type="GO" id="GO:0008330">
    <property type="term" value="F:protein tyrosine/threonine phosphatase activity"/>
    <property type="evidence" value="ECO:0007669"/>
    <property type="project" value="TreeGrafter"/>
</dbReference>
<evidence type="ECO:0000259" key="5">
    <source>
        <dbReference type="PROSITE" id="PS50054"/>
    </source>
</evidence>
<keyword evidence="4" id="KW-0904">Protein phosphatase</keyword>
<reference evidence="7" key="1">
    <citation type="submission" date="2022-10" db="EMBL/GenBank/DDBJ databases">
        <title>Culturing micro-colonial fungi from biological soil crusts in the Mojave desert and describing Neophaeococcomyces mojavensis, and introducing the new genera and species Taxawa tesnikishii.</title>
        <authorList>
            <person name="Kurbessoian T."/>
            <person name="Stajich J.E."/>
        </authorList>
    </citation>
    <scope>NUCLEOTIDE SEQUENCE</scope>
    <source>
        <strain evidence="7">TK_41</strain>
    </source>
</reference>
<dbReference type="SMART" id="SM00404">
    <property type="entry name" value="PTPc_motif"/>
    <property type="match status" value="1"/>
</dbReference>
<feature type="domain" description="Tyrosine-protein phosphatase" evidence="5">
    <location>
        <begin position="58"/>
        <end position="213"/>
    </location>
</feature>
<dbReference type="PROSITE" id="PS00383">
    <property type="entry name" value="TYR_PHOSPHATASE_1"/>
    <property type="match status" value="1"/>
</dbReference>
<name>A0AA38X7I0_9EURO</name>
<dbReference type="AlphaFoldDB" id="A0AA38X7I0"/>
<dbReference type="InterPro" id="IPR029021">
    <property type="entry name" value="Prot-tyrosine_phosphatase-like"/>
</dbReference>
<dbReference type="PROSITE" id="PS50056">
    <property type="entry name" value="TYR_PHOSPHATASE_2"/>
    <property type="match status" value="1"/>
</dbReference>
<protein>
    <recommendedName>
        <fullName evidence="2">protein-tyrosine-phosphatase</fullName>
        <ecNumber evidence="2">3.1.3.48</ecNumber>
    </recommendedName>
</protein>
<dbReference type="PANTHER" id="PTHR10159">
    <property type="entry name" value="DUAL SPECIFICITY PROTEIN PHOSPHATASE"/>
    <property type="match status" value="1"/>
</dbReference>
<keyword evidence="3" id="KW-0378">Hydrolase</keyword>
<accession>A0AA38X7I0</accession>
<dbReference type="GO" id="GO:0043409">
    <property type="term" value="P:negative regulation of MAPK cascade"/>
    <property type="evidence" value="ECO:0007669"/>
    <property type="project" value="TreeGrafter"/>
</dbReference>
<evidence type="ECO:0000313" key="7">
    <source>
        <dbReference type="EMBL" id="KAJ9608282.1"/>
    </source>
</evidence>
<dbReference type="InterPro" id="IPR003595">
    <property type="entry name" value="Tyr_Pase_cat"/>
</dbReference>
<dbReference type="Gene3D" id="3.90.190.10">
    <property type="entry name" value="Protein tyrosine phosphatase superfamily"/>
    <property type="match status" value="1"/>
</dbReference>
<dbReference type="InterPro" id="IPR020422">
    <property type="entry name" value="TYR_PHOSPHATASE_DUAL_dom"/>
</dbReference>
<proteinExistence type="inferred from homology"/>
<dbReference type="SMART" id="SM00195">
    <property type="entry name" value="DSPc"/>
    <property type="match status" value="1"/>
</dbReference>
<feature type="domain" description="Tyrosine specific protein phosphatases" evidence="6">
    <location>
        <begin position="129"/>
        <end position="191"/>
    </location>
</feature>
<dbReference type="EC" id="3.1.3.48" evidence="2"/>
<dbReference type="GO" id="GO:0005737">
    <property type="term" value="C:cytoplasm"/>
    <property type="evidence" value="ECO:0007669"/>
    <property type="project" value="TreeGrafter"/>
</dbReference>